<dbReference type="RefSeq" id="WP_097543929.1">
    <property type="nucleotide sequence ID" value="NZ_NWSL01000014.1"/>
</dbReference>
<evidence type="ECO:0000313" key="2">
    <source>
        <dbReference type="Proteomes" id="UP000219972"/>
    </source>
</evidence>
<sequence length="100" mass="10846">MFTLIVDYAIAPDGGSLALSVERLDGKTECFVINRSFASHGTPDYNAVSSNLRSLSANECEEIARHLEELVVDSTSIDLVTEFIKTLKAHSGKTPEPPAH</sequence>
<comment type="caution">
    <text evidence="1">The sequence shown here is derived from an EMBL/GenBank/DDBJ whole genome shotgun (WGS) entry which is preliminary data.</text>
</comment>
<keyword evidence="2" id="KW-1185">Reference proteome</keyword>
<dbReference type="Proteomes" id="UP000219972">
    <property type="component" value="Unassembled WGS sequence"/>
</dbReference>
<organism evidence="1 2">
    <name type="scientific">Rhizobium anhuiense</name>
    <dbReference type="NCBI Taxonomy" id="1184720"/>
    <lineage>
        <taxon>Bacteria</taxon>
        <taxon>Pseudomonadati</taxon>
        <taxon>Pseudomonadota</taxon>
        <taxon>Alphaproteobacteria</taxon>
        <taxon>Hyphomicrobiales</taxon>
        <taxon>Rhizobiaceae</taxon>
        <taxon>Rhizobium/Agrobacterium group</taxon>
        <taxon>Rhizobium</taxon>
    </lineage>
</organism>
<evidence type="ECO:0000313" key="1">
    <source>
        <dbReference type="EMBL" id="PDS49717.1"/>
    </source>
</evidence>
<accession>A0ABX4J4I5</accession>
<name>A0ABX4J4I5_9HYPH</name>
<reference evidence="1 2" key="1">
    <citation type="submission" date="2017-09" db="EMBL/GenBank/DDBJ databases">
        <title>Comparative genomics of rhizobia isolated from Phaseolus vulgaris in China.</title>
        <authorList>
            <person name="Tong W."/>
        </authorList>
    </citation>
    <scope>NUCLEOTIDE SEQUENCE [LARGE SCALE GENOMIC DNA]</scope>
    <source>
        <strain evidence="1 2">Y27</strain>
    </source>
</reference>
<dbReference type="EMBL" id="NWSL01000014">
    <property type="protein sequence ID" value="PDS49717.1"/>
    <property type="molecule type" value="Genomic_DNA"/>
</dbReference>
<proteinExistence type="predicted"/>
<protein>
    <submittedName>
        <fullName evidence="1">Uncharacterized protein</fullName>
    </submittedName>
</protein>
<gene>
    <name evidence="1" type="ORF">CO662_21830</name>
</gene>